<evidence type="ECO:0000256" key="4">
    <source>
        <dbReference type="SAM" id="Phobius"/>
    </source>
</evidence>
<proteinExistence type="predicted"/>
<evidence type="ECO:0000256" key="3">
    <source>
        <dbReference type="ARBA" id="ARBA00023136"/>
    </source>
</evidence>
<evidence type="ECO:0000256" key="2">
    <source>
        <dbReference type="ARBA" id="ARBA00022989"/>
    </source>
</evidence>
<feature type="transmembrane region" description="Helical" evidence="4">
    <location>
        <begin position="304"/>
        <end position="323"/>
    </location>
</feature>
<dbReference type="InterPro" id="IPR010645">
    <property type="entry name" value="MFS_4"/>
</dbReference>
<feature type="transmembrane region" description="Helical" evidence="4">
    <location>
        <begin position="71"/>
        <end position="88"/>
    </location>
</feature>
<dbReference type="GO" id="GO:0005886">
    <property type="term" value="C:plasma membrane"/>
    <property type="evidence" value="ECO:0007669"/>
    <property type="project" value="TreeGrafter"/>
</dbReference>
<dbReference type="InterPro" id="IPR036259">
    <property type="entry name" value="MFS_trans_sf"/>
</dbReference>
<accession>A0A0N0ZQU5</accession>
<dbReference type="Gene3D" id="1.20.1250.20">
    <property type="entry name" value="MFS general substrate transporter like domains"/>
    <property type="match status" value="2"/>
</dbReference>
<dbReference type="GO" id="GO:0022857">
    <property type="term" value="F:transmembrane transporter activity"/>
    <property type="evidence" value="ECO:0007669"/>
    <property type="project" value="InterPro"/>
</dbReference>
<sequence length="358" mass="37283">MAIRLVLLALGPALALGLGRFAYAMVLPLMQSAWGLSYAQAGILGSANTLGYLVGAFFSHRLLGRVGYRKGFFLALLLQGPILALTGMENLPLVFSLRFLQGFLGALVFVGGAALLMALGSSGRTLGIYYGGVGLGLILAPWLLWGAAEPTGAWARLGLYSLLLGLPALLAWPLLKEPPPPVQGEGSLWPILPLLLAYGLYGAGYIGYMTFVAAVVGDSLVLFGLLGLGALLTGPVWGPWVERVGGRKGLFHVLLVLFLGSLPPLALHLPALSALLFGLSFLGVITALTQAFRTLLPPSAWPRAMGLSTAAFALGQAVGPAVAGFFAEMAGRGEGALWAASVLLFLALLPTWSGPQKP</sequence>
<dbReference type="EMBL" id="LJJR01000005">
    <property type="protein sequence ID" value="KPD32739.1"/>
    <property type="molecule type" value="Genomic_DNA"/>
</dbReference>
<evidence type="ECO:0000259" key="5">
    <source>
        <dbReference type="PROSITE" id="PS50850"/>
    </source>
</evidence>
<dbReference type="PATRIC" id="fig|37636.3.peg.2122"/>
<comment type="caution">
    <text evidence="6">The sequence shown here is derived from an EMBL/GenBank/DDBJ whole genome shotgun (WGS) entry which is preliminary data.</text>
</comment>
<dbReference type="SUPFAM" id="SSF103473">
    <property type="entry name" value="MFS general substrate transporter"/>
    <property type="match status" value="1"/>
</dbReference>
<reference evidence="6 7" key="1">
    <citation type="submission" date="2015-09" db="EMBL/GenBank/DDBJ databases">
        <title>Draft genome sequence of Thermus scotoductus strain K1 isolated from a geothermal spring in Nagorno-Karabakh, Armenia.</title>
        <authorList>
            <person name="Saghatelyan A."/>
            <person name="Poghosyan L."/>
            <person name="Panosyan H."/>
            <person name="Birkeland N.-K."/>
        </authorList>
    </citation>
    <scope>NUCLEOTIDE SEQUENCE [LARGE SCALE GENOMIC DNA]</scope>
    <source>
        <strain evidence="6 7">K1</strain>
    </source>
</reference>
<dbReference type="PANTHER" id="PTHR23537:SF1">
    <property type="entry name" value="SUGAR TRANSPORTER"/>
    <property type="match status" value="1"/>
</dbReference>
<feature type="domain" description="Major facilitator superfamily (MFS) profile" evidence="5">
    <location>
        <begin position="266"/>
        <end position="358"/>
    </location>
</feature>
<feature type="transmembrane region" description="Helical" evidence="4">
    <location>
        <begin position="157"/>
        <end position="175"/>
    </location>
</feature>
<dbReference type="AlphaFoldDB" id="A0A0N0ZQU5"/>
<dbReference type="PROSITE" id="PS50850">
    <property type="entry name" value="MFS"/>
    <property type="match status" value="1"/>
</dbReference>
<protein>
    <submittedName>
        <fullName evidence="6">Transporter</fullName>
    </submittedName>
</protein>
<feature type="transmembrane region" description="Helical" evidence="4">
    <location>
        <begin position="126"/>
        <end position="145"/>
    </location>
</feature>
<dbReference type="Pfam" id="PF06779">
    <property type="entry name" value="MFS_4"/>
    <property type="match status" value="1"/>
</dbReference>
<name>A0A0N0ZQU5_THESC</name>
<evidence type="ECO:0000256" key="1">
    <source>
        <dbReference type="ARBA" id="ARBA00022692"/>
    </source>
</evidence>
<feature type="transmembrane region" description="Helical" evidence="4">
    <location>
        <begin position="335"/>
        <end position="352"/>
    </location>
</feature>
<evidence type="ECO:0000313" key="7">
    <source>
        <dbReference type="Proteomes" id="UP000053099"/>
    </source>
</evidence>
<dbReference type="Proteomes" id="UP000053099">
    <property type="component" value="Unassembled WGS sequence"/>
</dbReference>
<feature type="transmembrane region" description="Helical" evidence="4">
    <location>
        <begin position="272"/>
        <end position="292"/>
    </location>
</feature>
<dbReference type="InterPro" id="IPR020846">
    <property type="entry name" value="MFS_dom"/>
</dbReference>
<feature type="transmembrane region" description="Helical" evidence="4">
    <location>
        <begin position="100"/>
        <end position="119"/>
    </location>
</feature>
<evidence type="ECO:0000313" key="6">
    <source>
        <dbReference type="EMBL" id="KPD32739.1"/>
    </source>
</evidence>
<feature type="transmembrane region" description="Helical" evidence="4">
    <location>
        <begin position="40"/>
        <end position="59"/>
    </location>
</feature>
<gene>
    <name evidence="6" type="ORF">AN926_02545</name>
</gene>
<feature type="transmembrane region" description="Helical" evidence="4">
    <location>
        <begin position="220"/>
        <end position="237"/>
    </location>
</feature>
<feature type="transmembrane region" description="Helical" evidence="4">
    <location>
        <begin position="187"/>
        <end position="208"/>
    </location>
</feature>
<keyword evidence="1 4" id="KW-0812">Transmembrane</keyword>
<dbReference type="PANTHER" id="PTHR23537">
    <property type="match status" value="1"/>
</dbReference>
<keyword evidence="3 4" id="KW-0472">Membrane</keyword>
<feature type="transmembrane region" description="Helical" evidence="4">
    <location>
        <begin position="249"/>
        <end position="266"/>
    </location>
</feature>
<organism evidence="6 7">
    <name type="scientific">Thermus scotoductus</name>
    <dbReference type="NCBI Taxonomy" id="37636"/>
    <lineage>
        <taxon>Bacteria</taxon>
        <taxon>Thermotogati</taxon>
        <taxon>Deinococcota</taxon>
        <taxon>Deinococci</taxon>
        <taxon>Thermales</taxon>
        <taxon>Thermaceae</taxon>
        <taxon>Thermus</taxon>
    </lineage>
</organism>
<keyword evidence="2 4" id="KW-1133">Transmembrane helix</keyword>